<dbReference type="Pfam" id="PF07369">
    <property type="entry name" value="DUF1488"/>
    <property type="match status" value="1"/>
</dbReference>
<proteinExistence type="predicted"/>
<dbReference type="SUPFAM" id="SSF160272">
    <property type="entry name" value="Shew3726-like"/>
    <property type="match status" value="1"/>
</dbReference>
<sequence length="91" mass="10055">MNISFPSCSPEYCAPDLALGFTSLVDDRPVRCSITAEALEDHFGARSPREEDLVDAFVAHRVEIELAAQRLLNEVGGKPVVLHSGYFRFCT</sequence>
<reference evidence="1 2" key="1">
    <citation type="submission" date="2018-01" db="EMBL/GenBank/DDBJ databases">
        <title>Species boundaries and ecological features among Paraburkholderia terrae DSMZ17804T, P. hospita DSMZ17164T and P. caribensis DSMZ13236T.</title>
        <authorList>
            <person name="Pratama A.A."/>
        </authorList>
    </citation>
    <scope>NUCLEOTIDE SEQUENCE [LARGE SCALE GENOMIC DNA]</scope>
    <source>
        <strain evidence="1 2">DSM 17164</strain>
    </source>
</reference>
<evidence type="ECO:0000313" key="1">
    <source>
        <dbReference type="EMBL" id="AUT72571.1"/>
    </source>
</evidence>
<dbReference type="AlphaFoldDB" id="A0AAJ4T1J8"/>
<organism evidence="1 2">
    <name type="scientific">Paraburkholderia hospita</name>
    <dbReference type="NCBI Taxonomy" id="169430"/>
    <lineage>
        <taxon>Bacteria</taxon>
        <taxon>Pseudomonadati</taxon>
        <taxon>Pseudomonadota</taxon>
        <taxon>Betaproteobacteria</taxon>
        <taxon>Burkholderiales</taxon>
        <taxon>Burkholderiaceae</taxon>
        <taxon>Paraburkholderia</taxon>
    </lineage>
</organism>
<name>A0AAJ4T1J8_9BURK</name>
<gene>
    <name evidence="1" type="ORF">C2L64_31040</name>
</gene>
<dbReference type="InterPro" id="IPR009962">
    <property type="entry name" value="DUF1488"/>
</dbReference>
<accession>A0AAJ4T1J8</accession>
<dbReference type="Proteomes" id="UP000236649">
    <property type="component" value="Chromosome 2"/>
</dbReference>
<protein>
    <submittedName>
        <fullName evidence="1">DUF1488 domain-containing protein</fullName>
    </submittedName>
</protein>
<dbReference type="InterPro" id="IPR036692">
    <property type="entry name" value="Shew3726-like_sf"/>
</dbReference>
<dbReference type="Gene3D" id="3.30.160.140">
    <property type="entry name" value="Shew3726-like"/>
    <property type="match status" value="1"/>
</dbReference>
<dbReference type="GeneID" id="55532742"/>
<evidence type="ECO:0000313" key="2">
    <source>
        <dbReference type="Proteomes" id="UP000236649"/>
    </source>
</evidence>
<dbReference type="KEGG" id="phs:C2L64_31040"/>
<dbReference type="RefSeq" id="WP_007734794.1">
    <property type="nucleotide sequence ID" value="NZ_AKAU01000147.1"/>
</dbReference>
<dbReference type="EMBL" id="CP026106">
    <property type="protein sequence ID" value="AUT72571.1"/>
    <property type="molecule type" value="Genomic_DNA"/>
</dbReference>